<dbReference type="GO" id="GO:0032259">
    <property type="term" value="P:methylation"/>
    <property type="evidence" value="ECO:0007669"/>
    <property type="project" value="UniProtKB-KW"/>
</dbReference>
<dbReference type="PANTHER" id="PTHR43464:SF19">
    <property type="entry name" value="UBIQUINONE BIOSYNTHESIS O-METHYLTRANSFERASE, MITOCHONDRIAL"/>
    <property type="match status" value="1"/>
</dbReference>
<proteinExistence type="predicted"/>
<accession>A0ABU2P2W3</accession>
<dbReference type="RefSeq" id="WP_311675830.1">
    <property type="nucleotide sequence ID" value="NZ_JAVREQ010000032.1"/>
</dbReference>
<organism evidence="5 6">
    <name type="scientific">Streptomyces hazeniae</name>
    <dbReference type="NCBI Taxonomy" id="3075538"/>
    <lineage>
        <taxon>Bacteria</taxon>
        <taxon>Bacillati</taxon>
        <taxon>Actinomycetota</taxon>
        <taxon>Actinomycetes</taxon>
        <taxon>Kitasatosporales</taxon>
        <taxon>Streptomycetaceae</taxon>
        <taxon>Streptomyces</taxon>
    </lineage>
</organism>
<dbReference type="PANTHER" id="PTHR43464">
    <property type="entry name" value="METHYLTRANSFERASE"/>
    <property type="match status" value="1"/>
</dbReference>
<dbReference type="Gene3D" id="2.20.130.10">
    <property type="entry name" value="CAC2371-like domains"/>
    <property type="match status" value="1"/>
</dbReference>
<sequence length="246" mass="26735">MSSEETAPAAHAAPAPHGVTYRARHHRGTGPGHITPDGCSVSLYARLPAGDEPEIVAAAAPSGATLLELGSGAGRLTRPLRERGFRVTAVDESAEMLAQIDGAPTVRSTIEDLRLDERFDVVLLASFLINTADDALRDALLRTCAHHLAPGGAVLVQREGEWHRTRTTGEEWEHDGMTVRIALREPAEGGAKRTRMEYAFEDAAWSQTFVSHDLDETDFAQALHRAGLTLDAYLTDDRTWARALPR</sequence>
<dbReference type="Proteomes" id="UP001183414">
    <property type="component" value="Unassembled WGS sequence"/>
</dbReference>
<keyword evidence="2 5" id="KW-0808">Transferase</keyword>
<evidence type="ECO:0000313" key="6">
    <source>
        <dbReference type="Proteomes" id="UP001183414"/>
    </source>
</evidence>
<dbReference type="EC" id="2.1.-.-" evidence="5"/>
<evidence type="ECO:0000256" key="1">
    <source>
        <dbReference type="ARBA" id="ARBA00022603"/>
    </source>
</evidence>
<dbReference type="InterPro" id="IPR029063">
    <property type="entry name" value="SAM-dependent_MTases_sf"/>
</dbReference>
<dbReference type="GO" id="GO:0008168">
    <property type="term" value="F:methyltransferase activity"/>
    <property type="evidence" value="ECO:0007669"/>
    <property type="project" value="UniProtKB-KW"/>
</dbReference>
<evidence type="ECO:0000313" key="5">
    <source>
        <dbReference type="EMBL" id="MDT0382233.1"/>
    </source>
</evidence>
<name>A0ABU2P2W3_9ACTN</name>
<comment type="caution">
    <text evidence="5">The sequence shown here is derived from an EMBL/GenBank/DDBJ whole genome shotgun (WGS) entry which is preliminary data.</text>
</comment>
<keyword evidence="1 5" id="KW-0489">Methyltransferase</keyword>
<gene>
    <name evidence="5" type="ORF">RM572_26080</name>
</gene>
<keyword evidence="3" id="KW-0949">S-adenosyl-L-methionine</keyword>
<dbReference type="SUPFAM" id="SSF53335">
    <property type="entry name" value="S-adenosyl-L-methionine-dependent methyltransferases"/>
    <property type="match status" value="1"/>
</dbReference>
<dbReference type="Pfam" id="PF13489">
    <property type="entry name" value="Methyltransf_23"/>
    <property type="match status" value="1"/>
</dbReference>
<dbReference type="CDD" id="cd02440">
    <property type="entry name" value="AdoMet_MTases"/>
    <property type="match status" value="1"/>
</dbReference>
<dbReference type="EMBL" id="JAVREQ010000032">
    <property type="protein sequence ID" value="MDT0382233.1"/>
    <property type="molecule type" value="Genomic_DNA"/>
</dbReference>
<evidence type="ECO:0000256" key="3">
    <source>
        <dbReference type="ARBA" id="ARBA00022691"/>
    </source>
</evidence>
<feature type="compositionally biased region" description="Low complexity" evidence="4">
    <location>
        <begin position="7"/>
        <end position="17"/>
    </location>
</feature>
<evidence type="ECO:0000256" key="2">
    <source>
        <dbReference type="ARBA" id="ARBA00022679"/>
    </source>
</evidence>
<protein>
    <submittedName>
        <fullName evidence="5">Class I SAM-dependent methyltransferase</fullName>
        <ecNumber evidence="5">2.1.-.-</ecNumber>
    </submittedName>
</protein>
<reference evidence="6" key="1">
    <citation type="submission" date="2023-07" db="EMBL/GenBank/DDBJ databases">
        <title>30 novel species of actinomycetes from the DSMZ collection.</title>
        <authorList>
            <person name="Nouioui I."/>
        </authorList>
    </citation>
    <scope>NUCLEOTIDE SEQUENCE [LARGE SCALE GENOMIC DNA]</scope>
    <source>
        <strain evidence="6">DSM 42041</strain>
    </source>
</reference>
<evidence type="ECO:0000256" key="4">
    <source>
        <dbReference type="SAM" id="MobiDB-lite"/>
    </source>
</evidence>
<feature type="region of interest" description="Disordered" evidence="4">
    <location>
        <begin position="1"/>
        <end position="35"/>
    </location>
</feature>
<keyword evidence="6" id="KW-1185">Reference proteome</keyword>
<dbReference type="Gene3D" id="3.40.50.150">
    <property type="entry name" value="Vaccinia Virus protein VP39"/>
    <property type="match status" value="1"/>
</dbReference>